<proteinExistence type="predicted"/>
<gene>
    <name evidence="2" type="ORF">SNE40_022997</name>
</gene>
<evidence type="ECO:0000256" key="1">
    <source>
        <dbReference type="SAM" id="Phobius"/>
    </source>
</evidence>
<protein>
    <submittedName>
        <fullName evidence="2">Uncharacterized protein</fullName>
    </submittedName>
</protein>
<dbReference type="Proteomes" id="UP001347796">
    <property type="component" value="Unassembled WGS sequence"/>
</dbReference>
<keyword evidence="3" id="KW-1185">Reference proteome</keyword>
<evidence type="ECO:0000313" key="2">
    <source>
        <dbReference type="EMBL" id="KAK6166252.1"/>
    </source>
</evidence>
<feature type="transmembrane region" description="Helical" evidence="1">
    <location>
        <begin position="343"/>
        <end position="364"/>
    </location>
</feature>
<keyword evidence="1" id="KW-0472">Membrane</keyword>
<keyword evidence="1" id="KW-1133">Transmembrane helix</keyword>
<feature type="transmembrane region" description="Helical" evidence="1">
    <location>
        <begin position="250"/>
        <end position="272"/>
    </location>
</feature>
<dbReference type="AlphaFoldDB" id="A0AAN8FXG9"/>
<feature type="transmembrane region" description="Helical" evidence="1">
    <location>
        <begin position="185"/>
        <end position="201"/>
    </location>
</feature>
<organism evidence="2 3">
    <name type="scientific">Patella caerulea</name>
    <name type="common">Rayed Mediterranean limpet</name>
    <dbReference type="NCBI Taxonomy" id="87958"/>
    <lineage>
        <taxon>Eukaryota</taxon>
        <taxon>Metazoa</taxon>
        <taxon>Spiralia</taxon>
        <taxon>Lophotrochozoa</taxon>
        <taxon>Mollusca</taxon>
        <taxon>Gastropoda</taxon>
        <taxon>Patellogastropoda</taxon>
        <taxon>Patelloidea</taxon>
        <taxon>Patellidae</taxon>
        <taxon>Patella</taxon>
    </lineage>
</organism>
<feature type="transmembrane region" description="Helical" evidence="1">
    <location>
        <begin position="72"/>
        <end position="95"/>
    </location>
</feature>
<feature type="transmembrane region" description="Helical" evidence="1">
    <location>
        <begin position="33"/>
        <end position="52"/>
    </location>
</feature>
<keyword evidence="1" id="KW-0812">Transmembrane</keyword>
<feature type="transmembrane region" description="Helical" evidence="1">
    <location>
        <begin position="304"/>
        <end position="322"/>
    </location>
</feature>
<evidence type="ECO:0000313" key="3">
    <source>
        <dbReference type="Proteomes" id="UP001347796"/>
    </source>
</evidence>
<feature type="transmembrane region" description="Helical" evidence="1">
    <location>
        <begin position="107"/>
        <end position="127"/>
    </location>
</feature>
<reference evidence="2 3" key="1">
    <citation type="submission" date="2024-01" db="EMBL/GenBank/DDBJ databases">
        <title>The genome of the rayed Mediterranean limpet Patella caerulea (Linnaeus, 1758).</title>
        <authorList>
            <person name="Anh-Thu Weber A."/>
            <person name="Halstead-Nussloch G."/>
        </authorList>
    </citation>
    <scope>NUCLEOTIDE SEQUENCE [LARGE SCALE GENOMIC DNA]</scope>
    <source>
        <strain evidence="2">AATW-2023a</strain>
        <tissue evidence="2">Whole specimen</tissue>
    </source>
</reference>
<feature type="transmembrane region" description="Helical" evidence="1">
    <location>
        <begin position="222"/>
        <end position="244"/>
    </location>
</feature>
<comment type="caution">
    <text evidence="2">The sequence shown here is derived from an EMBL/GenBank/DDBJ whole genome shotgun (WGS) entry which is preliminary data.</text>
</comment>
<accession>A0AAN8FXG9</accession>
<sequence>MDSNEDGEDSTNIQTFKRRLCLKMSDMDSKRQPWRSMLLLGSTVLLSFLGFICRNQSTRSLRGLSDSSLKLYHLIWFQIVVALVEAVCVAVCIRFRHSQTGRSHREAMGLFSVSQTGYVMVVGYLTLVKEQEQHLMLTYFEPLIAAAVVFGTTGKPMTLITLGALIVSSFGASITTLPFPSLLNINHTVFLTTLWGICVSARNVCCKHIYQEQFSVELCHKYVITSLFLVGTAVPVCVGFFINVQWVLPMTYIVFACAISVTVTYIISCFLLKNMSVTSVALVNIWVKTLYDFVLVTSEHRSNTMTSLLGITILILAQLLYTKQRLETADTTLSFKPVPTEEFYTRMLFLLFAACVGSLFFYALTPKLSERDLQVLSYVGLDRAVRSLLQEHPPTN</sequence>
<name>A0AAN8FXG9_PATCE</name>
<dbReference type="EMBL" id="JAZGQO010000021">
    <property type="protein sequence ID" value="KAK6166252.1"/>
    <property type="molecule type" value="Genomic_DNA"/>
</dbReference>